<name>A0A833UF19_JUGRE</name>
<dbReference type="AlphaFoldDB" id="A0A833UF19"/>
<evidence type="ECO:0008006" key="3">
    <source>
        <dbReference type="Google" id="ProtNLM"/>
    </source>
</evidence>
<dbReference type="PANTHER" id="PTHR37610:SF100">
    <property type="entry name" value="COPIA-LIKE POLYPROTEIN_RETROTRANSPOSON"/>
    <property type="match status" value="1"/>
</dbReference>
<dbReference type="Pfam" id="PF14223">
    <property type="entry name" value="Retrotran_gag_2"/>
    <property type="match status" value="1"/>
</dbReference>
<dbReference type="Proteomes" id="UP000619265">
    <property type="component" value="Unassembled WGS sequence"/>
</dbReference>
<evidence type="ECO:0000313" key="1">
    <source>
        <dbReference type="EMBL" id="KAF5460339.1"/>
    </source>
</evidence>
<dbReference type="EMBL" id="LIHL02000009">
    <property type="protein sequence ID" value="KAF5460339.1"/>
    <property type="molecule type" value="Genomic_DNA"/>
</dbReference>
<protein>
    <recommendedName>
        <fullName evidence="3">Retrotransposon gag domain-containing protein</fullName>
    </recommendedName>
</protein>
<dbReference type="PANTHER" id="PTHR37610">
    <property type="entry name" value="CCHC-TYPE DOMAIN-CONTAINING PROTEIN"/>
    <property type="match status" value="1"/>
</dbReference>
<organism evidence="1 2">
    <name type="scientific">Juglans regia</name>
    <name type="common">English walnut</name>
    <dbReference type="NCBI Taxonomy" id="51240"/>
    <lineage>
        <taxon>Eukaryota</taxon>
        <taxon>Viridiplantae</taxon>
        <taxon>Streptophyta</taxon>
        <taxon>Embryophyta</taxon>
        <taxon>Tracheophyta</taxon>
        <taxon>Spermatophyta</taxon>
        <taxon>Magnoliopsida</taxon>
        <taxon>eudicotyledons</taxon>
        <taxon>Gunneridae</taxon>
        <taxon>Pentapetalae</taxon>
        <taxon>rosids</taxon>
        <taxon>fabids</taxon>
        <taxon>Fagales</taxon>
        <taxon>Juglandaceae</taxon>
        <taxon>Juglans</taxon>
    </lineage>
</organism>
<reference evidence="1" key="1">
    <citation type="submission" date="2015-10" db="EMBL/GenBank/DDBJ databases">
        <authorList>
            <person name="Martinez-Garcia P.J."/>
            <person name="Crepeau M.W."/>
            <person name="Puiu D."/>
            <person name="Gonzalez-Ibeas D."/>
            <person name="Whalen J."/>
            <person name="Stevens K."/>
            <person name="Paul R."/>
            <person name="Butterfield T."/>
            <person name="Britton M."/>
            <person name="Reagan R."/>
            <person name="Chakraborty S."/>
            <person name="Walawage S.L."/>
            <person name="Vasquez-Gross H.A."/>
            <person name="Cardeno C."/>
            <person name="Famula R."/>
            <person name="Pratt K."/>
            <person name="Kuruganti S."/>
            <person name="Aradhya M.K."/>
            <person name="Leslie C.A."/>
            <person name="Dandekar A.M."/>
            <person name="Salzberg S.L."/>
            <person name="Wegrzyn J.L."/>
            <person name="Langley C.H."/>
            <person name="Neale D.B."/>
        </authorList>
    </citation>
    <scope>NUCLEOTIDE SEQUENCE</scope>
    <source>
        <tissue evidence="1">Leaves</tissue>
    </source>
</reference>
<dbReference type="Gramene" id="Jr09_07750_p1">
    <property type="protein sequence ID" value="cds.Jr09_07750_p1"/>
    <property type="gene ID" value="Jr09_07750"/>
</dbReference>
<proteinExistence type="predicted"/>
<comment type="caution">
    <text evidence="1">The sequence shown here is derived from an EMBL/GenBank/DDBJ whole genome shotgun (WGS) entry which is preliminary data.</text>
</comment>
<accession>A0A833UF19</accession>
<sequence>MRRVLNIKNKFGFVDGKITKPTNTSNPIYSAWERCNDVIIVWILHYISSEHRLNIAHAKTVANVWKALQERFSIQNFLRIFQLTKSISSSTQNTDSISQYYNKLKSYWDELEIYEPMSACTCRVVNTLLESIHRGKVMQFLMGLDDSFDSVRAQILLYDPLPPLNHVLSLVQQEE</sequence>
<evidence type="ECO:0000313" key="2">
    <source>
        <dbReference type="Proteomes" id="UP000619265"/>
    </source>
</evidence>
<gene>
    <name evidence="1" type="ORF">F2P56_020217</name>
</gene>
<reference evidence="1" key="2">
    <citation type="submission" date="2020-03" db="EMBL/GenBank/DDBJ databases">
        <title>Walnut 2.0.</title>
        <authorList>
            <person name="Marrano A."/>
            <person name="Britton M."/>
            <person name="Zimin A.V."/>
            <person name="Zaini P.A."/>
            <person name="Workman R."/>
            <person name="Puiu D."/>
            <person name="Bianco L."/>
            <person name="Allen B.J."/>
            <person name="Troggio M."/>
            <person name="Leslie C.A."/>
            <person name="Timp W."/>
            <person name="Dendekar A."/>
            <person name="Salzberg S.L."/>
            <person name="Neale D.B."/>
        </authorList>
    </citation>
    <scope>NUCLEOTIDE SEQUENCE</scope>
    <source>
        <tissue evidence="1">Leaves</tissue>
    </source>
</reference>